<organism evidence="3 6">
    <name type="scientific">Xanthocytophaga flava</name>
    <dbReference type="NCBI Taxonomy" id="3048013"/>
    <lineage>
        <taxon>Bacteria</taxon>
        <taxon>Pseudomonadati</taxon>
        <taxon>Bacteroidota</taxon>
        <taxon>Cytophagia</taxon>
        <taxon>Cytophagales</taxon>
        <taxon>Rhodocytophagaceae</taxon>
        <taxon>Xanthocytophaga</taxon>
    </lineage>
</organism>
<gene>
    <name evidence="3" type="ORF">QNI16_35065</name>
    <name evidence="4" type="ORF">QNI19_28730</name>
</gene>
<feature type="transmembrane region" description="Helical" evidence="2">
    <location>
        <begin position="6"/>
        <end position="25"/>
    </location>
</feature>
<dbReference type="Proteomes" id="UP001241110">
    <property type="component" value="Unassembled WGS sequence"/>
</dbReference>
<feature type="region of interest" description="Disordered" evidence="1">
    <location>
        <begin position="29"/>
        <end position="76"/>
    </location>
</feature>
<name>A0AAE3QZ02_9BACT</name>
<reference evidence="3 5" key="1">
    <citation type="submission" date="2023-05" db="EMBL/GenBank/DDBJ databases">
        <authorList>
            <person name="Zhang X."/>
        </authorList>
    </citation>
    <scope>NUCLEOTIDE SEQUENCE</scope>
    <source>
        <strain evidence="4 5">DM2B3-1</strain>
        <strain evidence="3">YF14B1</strain>
    </source>
</reference>
<dbReference type="EMBL" id="JASJOT010000027">
    <property type="protein sequence ID" value="MDJ1496956.1"/>
    <property type="molecule type" value="Genomic_DNA"/>
</dbReference>
<dbReference type="AlphaFoldDB" id="A0AAE3QZ02"/>
<proteinExistence type="predicted"/>
<accession>A0AAE3QZ02</accession>
<evidence type="ECO:0000313" key="3">
    <source>
        <dbReference type="EMBL" id="MDJ1485755.1"/>
    </source>
</evidence>
<evidence type="ECO:0000313" key="4">
    <source>
        <dbReference type="EMBL" id="MDJ1496956.1"/>
    </source>
</evidence>
<protein>
    <submittedName>
        <fullName evidence="3">Uncharacterized protein</fullName>
    </submittedName>
</protein>
<evidence type="ECO:0000256" key="1">
    <source>
        <dbReference type="SAM" id="MobiDB-lite"/>
    </source>
</evidence>
<keyword evidence="5" id="KW-1185">Reference proteome</keyword>
<evidence type="ECO:0000256" key="2">
    <source>
        <dbReference type="SAM" id="Phobius"/>
    </source>
</evidence>
<evidence type="ECO:0000313" key="5">
    <source>
        <dbReference type="Proteomes" id="UP001228581"/>
    </source>
</evidence>
<keyword evidence="2" id="KW-0812">Transmembrane</keyword>
<keyword evidence="2" id="KW-0472">Membrane</keyword>
<sequence length="76" mass="8214">MGVELLIIPAIFVGFILWALLSGRFTKGRKGSVTKEPVTLHTEPGYRPDQEGPIGEKPLSNTVHSEPTGSNAQNMP</sequence>
<dbReference type="Proteomes" id="UP001228581">
    <property type="component" value="Unassembled WGS sequence"/>
</dbReference>
<comment type="caution">
    <text evidence="3">The sequence shown here is derived from an EMBL/GenBank/DDBJ whole genome shotgun (WGS) entry which is preliminary data.</text>
</comment>
<evidence type="ECO:0000313" key="6">
    <source>
        <dbReference type="Proteomes" id="UP001241110"/>
    </source>
</evidence>
<dbReference type="RefSeq" id="WP_313988727.1">
    <property type="nucleotide sequence ID" value="NZ_JASJOR010000029.1"/>
</dbReference>
<dbReference type="EMBL" id="JASJOS010000023">
    <property type="protein sequence ID" value="MDJ1485755.1"/>
    <property type="molecule type" value="Genomic_DNA"/>
</dbReference>
<keyword evidence="2" id="KW-1133">Transmembrane helix</keyword>
<feature type="compositionally biased region" description="Polar residues" evidence="1">
    <location>
        <begin position="59"/>
        <end position="76"/>
    </location>
</feature>